<sequence length="38" mass="4332">MLSLFFSFDTKASLPFIIELFVFMVGGINQALVIYLVF</sequence>
<feature type="transmembrane region" description="Helical" evidence="1">
    <location>
        <begin position="12"/>
        <end position="37"/>
    </location>
</feature>
<comment type="caution">
    <text evidence="2">The sequence shown here is derived from an EMBL/GenBank/DDBJ whole genome shotgun (WGS) entry which is preliminary data.</text>
</comment>
<accession>F7VE46</accession>
<keyword evidence="1" id="KW-1133">Transmembrane helix</keyword>
<evidence type="ECO:0000313" key="3">
    <source>
        <dbReference type="Proteomes" id="UP000004319"/>
    </source>
</evidence>
<evidence type="ECO:0000256" key="1">
    <source>
        <dbReference type="SAM" id="Phobius"/>
    </source>
</evidence>
<keyword evidence="1" id="KW-0472">Membrane</keyword>
<dbReference type="EMBL" id="BABS01000043">
    <property type="protein sequence ID" value="GAA08641.1"/>
    <property type="molecule type" value="Genomic_DNA"/>
</dbReference>
<proteinExistence type="predicted"/>
<gene>
    <name evidence="2" type="ORF">ATPR_1645</name>
</gene>
<organism evidence="2 3">
    <name type="scientific">Acetobacter tropicalis NBRC 101654</name>
    <dbReference type="NCBI Taxonomy" id="749388"/>
    <lineage>
        <taxon>Bacteria</taxon>
        <taxon>Pseudomonadati</taxon>
        <taxon>Pseudomonadota</taxon>
        <taxon>Alphaproteobacteria</taxon>
        <taxon>Acetobacterales</taxon>
        <taxon>Acetobacteraceae</taxon>
        <taxon>Acetobacter</taxon>
    </lineage>
</organism>
<protein>
    <submittedName>
        <fullName evidence="2">Uncharacterized protein</fullName>
    </submittedName>
</protein>
<evidence type="ECO:0000313" key="2">
    <source>
        <dbReference type="EMBL" id="GAA08641.1"/>
    </source>
</evidence>
<name>F7VE46_9PROT</name>
<dbReference type="Proteomes" id="UP000004319">
    <property type="component" value="Unassembled WGS sequence"/>
</dbReference>
<keyword evidence="1" id="KW-0812">Transmembrane</keyword>
<dbReference type="AlphaFoldDB" id="F7VE46"/>
<reference evidence="2 3" key="1">
    <citation type="journal article" date="2011" name="Biochem. Biophys. Res. Commun.">
        <title>Increased number of Arginine-based salt bridges contributes to the thermotolerance of thermotolerant acetic acid bacteria, Acetobacter tropicalis SKU1100.</title>
        <authorList>
            <person name="Matsutani M."/>
            <person name="Hirakawa H."/>
            <person name="Nishikura M."/>
            <person name="Soemphol W."/>
            <person name="Ali I.A.I."/>
            <person name="Yakushi T."/>
            <person name="Matsushita K."/>
        </authorList>
    </citation>
    <scope>NUCLEOTIDE SEQUENCE [LARGE SCALE GENOMIC DNA]</scope>
    <source>
        <strain evidence="2 3">NBRC 101654</strain>
    </source>
</reference>